<feature type="domain" description="WYL" evidence="2">
    <location>
        <begin position="137"/>
        <end position="202"/>
    </location>
</feature>
<name>A0A120FEW7_9HYPH</name>
<dbReference type="Gene3D" id="1.10.10.10">
    <property type="entry name" value="Winged helix-like DNA-binding domain superfamily/Winged helix DNA-binding domain"/>
    <property type="match status" value="1"/>
</dbReference>
<dbReference type="PANTHER" id="PTHR34580:SF3">
    <property type="entry name" value="PROTEIN PAFB"/>
    <property type="match status" value="1"/>
</dbReference>
<evidence type="ECO:0000259" key="1">
    <source>
        <dbReference type="Pfam" id="PF08279"/>
    </source>
</evidence>
<dbReference type="Proteomes" id="UP000068164">
    <property type="component" value="Unassembled WGS sequence"/>
</dbReference>
<dbReference type="SUPFAM" id="SSF46785">
    <property type="entry name" value="Winged helix' DNA-binding domain"/>
    <property type="match status" value="1"/>
</dbReference>
<keyword evidence="4" id="KW-1185">Reference proteome</keyword>
<dbReference type="InterPro" id="IPR051534">
    <property type="entry name" value="CBASS_pafABC_assoc_protein"/>
</dbReference>
<dbReference type="OrthoDB" id="9807255at2"/>
<gene>
    <name evidence="3" type="ORF">AS026_22095</name>
</gene>
<dbReference type="InterPro" id="IPR026881">
    <property type="entry name" value="WYL_dom"/>
</dbReference>
<comment type="caution">
    <text evidence="3">The sequence shown here is derived from an EMBL/GenBank/DDBJ whole genome shotgun (WGS) entry which is preliminary data.</text>
</comment>
<feature type="domain" description="Helix-turn-helix type 11" evidence="1">
    <location>
        <begin position="6"/>
        <end position="60"/>
    </location>
</feature>
<dbReference type="GO" id="GO:0003677">
    <property type="term" value="F:DNA binding"/>
    <property type="evidence" value="ECO:0007669"/>
    <property type="project" value="UniProtKB-KW"/>
</dbReference>
<dbReference type="RefSeq" id="WP_062375111.1">
    <property type="nucleotide sequence ID" value="NZ_LNCD01000138.1"/>
</dbReference>
<dbReference type="InterPro" id="IPR013196">
    <property type="entry name" value="HTH_11"/>
</dbReference>
<dbReference type="EMBL" id="LNCD01000138">
    <property type="protein sequence ID" value="KWV41871.1"/>
    <property type="molecule type" value="Genomic_DNA"/>
</dbReference>
<dbReference type="Pfam" id="PF08279">
    <property type="entry name" value="HTH_11"/>
    <property type="match status" value="1"/>
</dbReference>
<protein>
    <submittedName>
        <fullName evidence="3">DNA-binding protein</fullName>
    </submittedName>
</protein>
<organism evidence="3 4">
    <name type="scientific">Rhizobium altiplani</name>
    <dbReference type="NCBI Taxonomy" id="1864509"/>
    <lineage>
        <taxon>Bacteria</taxon>
        <taxon>Pseudomonadati</taxon>
        <taxon>Pseudomonadota</taxon>
        <taxon>Alphaproteobacteria</taxon>
        <taxon>Hyphomicrobiales</taxon>
        <taxon>Rhizobiaceae</taxon>
        <taxon>Rhizobium/Agrobacterium group</taxon>
        <taxon>Rhizobium</taxon>
    </lineage>
</organism>
<keyword evidence="3" id="KW-0238">DNA-binding</keyword>
<evidence type="ECO:0000313" key="3">
    <source>
        <dbReference type="EMBL" id="KWV41871.1"/>
    </source>
</evidence>
<accession>A0A120FEW7</accession>
<reference evidence="3 4" key="1">
    <citation type="submission" date="2015-11" db="EMBL/GenBank/DDBJ databases">
        <title>Draft Genome Sequence of the Strain BR 10423 (Rhizobium sp.) isolated from nodules of Mimosa pudica.</title>
        <authorList>
            <person name="Barauna A.C."/>
            <person name="Zilli J.E."/>
            <person name="Simoes-Araujo J.L."/>
            <person name="Reis V.M."/>
            <person name="James E.K."/>
            <person name="Reis F.B.Jr."/>
            <person name="Rouws L.F."/>
            <person name="Passos S.R."/>
            <person name="Gois S.R."/>
        </authorList>
    </citation>
    <scope>NUCLEOTIDE SEQUENCE [LARGE SCALE GENOMIC DNA]</scope>
    <source>
        <strain evidence="3 4">BR10423</strain>
    </source>
</reference>
<sequence length="240" mass="27247">MSKSNRLFDLLQVLRRRNGPVPGTDLAREAGVSLRTIYRDIATLQAMGADIEGEPGFGYILKPGFLLPPLMFTQEELHALTLGAQWVSRQTDDGLALAAQNAIGKIGSVLPSELRPLLTDNAFHVGRARPQSAAVDLGLLRQAMREQFKLYVAYRDPTGAQTQRIIWPIMLGFIEANRFVAGWCELRKDFRTFRVDRIERLELIEERYPGRRRDLAKRWRTQVDEERARSAASVEMPKKS</sequence>
<dbReference type="AlphaFoldDB" id="A0A120FEW7"/>
<dbReference type="InterPro" id="IPR036388">
    <property type="entry name" value="WH-like_DNA-bd_sf"/>
</dbReference>
<evidence type="ECO:0000259" key="2">
    <source>
        <dbReference type="Pfam" id="PF13280"/>
    </source>
</evidence>
<dbReference type="PANTHER" id="PTHR34580">
    <property type="match status" value="1"/>
</dbReference>
<dbReference type="Pfam" id="PF13280">
    <property type="entry name" value="WYL"/>
    <property type="match status" value="1"/>
</dbReference>
<dbReference type="InterPro" id="IPR036390">
    <property type="entry name" value="WH_DNA-bd_sf"/>
</dbReference>
<dbReference type="PROSITE" id="PS52050">
    <property type="entry name" value="WYL"/>
    <property type="match status" value="1"/>
</dbReference>
<evidence type="ECO:0000313" key="4">
    <source>
        <dbReference type="Proteomes" id="UP000068164"/>
    </source>
</evidence>
<proteinExistence type="predicted"/>